<dbReference type="OrthoDB" id="1417299at2759"/>
<gene>
    <name evidence="3" type="ORF">AVEN_271565_1</name>
</gene>
<feature type="compositionally biased region" description="Basic and acidic residues" evidence="1">
    <location>
        <begin position="435"/>
        <end position="444"/>
    </location>
</feature>
<accession>A0A4Y2S6I2</accession>
<dbReference type="Proteomes" id="UP000499080">
    <property type="component" value="Unassembled WGS sequence"/>
</dbReference>
<dbReference type="PANTHER" id="PTHR45749:SF37">
    <property type="entry name" value="OS05G0311600 PROTEIN"/>
    <property type="match status" value="1"/>
</dbReference>
<reference evidence="3 4" key="1">
    <citation type="journal article" date="2019" name="Sci. Rep.">
        <title>Orb-weaving spider Araneus ventricosus genome elucidates the spidroin gene catalogue.</title>
        <authorList>
            <person name="Kono N."/>
            <person name="Nakamura H."/>
            <person name="Ohtoshi R."/>
            <person name="Moran D.A.P."/>
            <person name="Shinohara A."/>
            <person name="Yoshida Y."/>
            <person name="Fujiwara M."/>
            <person name="Mori M."/>
            <person name="Tomita M."/>
            <person name="Arakawa K."/>
        </authorList>
    </citation>
    <scope>NUCLEOTIDE SEQUENCE [LARGE SCALE GENOMIC DNA]</scope>
</reference>
<dbReference type="EMBL" id="BGPR01019748">
    <property type="protein sequence ID" value="GBN82830.1"/>
    <property type="molecule type" value="Genomic_DNA"/>
</dbReference>
<evidence type="ECO:0000313" key="3">
    <source>
        <dbReference type="EMBL" id="GBN82830.1"/>
    </source>
</evidence>
<keyword evidence="4" id="KW-1185">Reference proteome</keyword>
<dbReference type="PANTHER" id="PTHR45749">
    <property type="match status" value="1"/>
</dbReference>
<evidence type="ECO:0000256" key="1">
    <source>
        <dbReference type="SAM" id="MobiDB-lite"/>
    </source>
</evidence>
<comment type="caution">
    <text evidence="3">The sequence shown here is derived from an EMBL/GenBank/DDBJ whole genome shotgun (WGS) entry which is preliminary data.</text>
</comment>
<sequence>MSGKQNTGGSKSKRYKVQCSLCNDILDCDYVKKHTVSKHPELQKQSRLAPVILPGELKRKTPWTACSSKSKRTDFCADFCESSRSSVESENDIDNDENYDGDTDDCDDDYVDDDMELENILGTKTDVNFANATNNACISIPSGPEDISRSRNYKPVQPILERFPKHKDGDRFRSFNSKLYHFKWLEYSVSQDSVFCYYCRHFSENGSISDYKCDTFIVTGYRQWKKCYGKSEKENRLLKHQLSFSHCKAVANYEAYNSTLEKGSVISQINIMADEVKNKIFEGMQAAEYFAILADETKDLSKKEQLSIAVRYLYDGNIHEEFLCIEELETLDAEDVIENDSNSDRVIEARGLLYQFSPDFIKTLFALRHIFEFTKNTSDLLQSPELDYCDVLELLEVLQERLNDCRTDTTMQNLWSQAANVCHDLGMHDLEESCDMQRETERPPHSVRNNFQAI</sequence>
<evidence type="ECO:0000259" key="2">
    <source>
        <dbReference type="SMART" id="SM00597"/>
    </source>
</evidence>
<organism evidence="3 4">
    <name type="scientific">Araneus ventricosus</name>
    <name type="common">Orbweaver spider</name>
    <name type="synonym">Epeira ventricosa</name>
    <dbReference type="NCBI Taxonomy" id="182803"/>
    <lineage>
        <taxon>Eukaryota</taxon>
        <taxon>Metazoa</taxon>
        <taxon>Ecdysozoa</taxon>
        <taxon>Arthropoda</taxon>
        <taxon>Chelicerata</taxon>
        <taxon>Arachnida</taxon>
        <taxon>Araneae</taxon>
        <taxon>Araneomorphae</taxon>
        <taxon>Entelegynae</taxon>
        <taxon>Araneoidea</taxon>
        <taxon>Araneidae</taxon>
        <taxon>Araneus</taxon>
    </lineage>
</organism>
<proteinExistence type="predicted"/>
<evidence type="ECO:0000313" key="4">
    <source>
        <dbReference type="Proteomes" id="UP000499080"/>
    </source>
</evidence>
<name>A0A4Y2S6I2_ARAVE</name>
<dbReference type="InterPro" id="IPR006580">
    <property type="entry name" value="Znf_TTF"/>
</dbReference>
<dbReference type="SMART" id="SM00597">
    <property type="entry name" value="ZnF_TTF"/>
    <property type="match status" value="1"/>
</dbReference>
<dbReference type="AlphaFoldDB" id="A0A4Y2S6I2"/>
<feature type="domain" description="TTF-type" evidence="2">
    <location>
        <begin position="171"/>
        <end position="266"/>
    </location>
</feature>
<feature type="region of interest" description="Disordered" evidence="1">
    <location>
        <begin position="435"/>
        <end position="454"/>
    </location>
</feature>
<protein>
    <recommendedName>
        <fullName evidence="2">TTF-type domain-containing protein</fullName>
    </recommendedName>
</protein>